<feature type="domain" description="Wax synthase" evidence="6">
    <location>
        <begin position="211"/>
        <end position="279"/>
    </location>
</feature>
<dbReference type="Proteomes" id="UP000799538">
    <property type="component" value="Unassembled WGS sequence"/>
</dbReference>
<accession>A0A6A6GQJ8</accession>
<comment type="subcellular location">
    <subcellularLocation>
        <location evidence="1">Membrane</location>
        <topology evidence="1">Multi-pass membrane protein</topology>
    </subcellularLocation>
</comment>
<protein>
    <recommendedName>
        <fullName evidence="6">Wax synthase domain-containing protein</fullName>
    </recommendedName>
</protein>
<proteinExistence type="predicted"/>
<organism evidence="7 8">
    <name type="scientific">Elsinoe ampelina</name>
    <dbReference type="NCBI Taxonomy" id="302913"/>
    <lineage>
        <taxon>Eukaryota</taxon>
        <taxon>Fungi</taxon>
        <taxon>Dikarya</taxon>
        <taxon>Ascomycota</taxon>
        <taxon>Pezizomycotina</taxon>
        <taxon>Dothideomycetes</taxon>
        <taxon>Dothideomycetidae</taxon>
        <taxon>Myriangiales</taxon>
        <taxon>Elsinoaceae</taxon>
        <taxon>Elsinoe</taxon>
    </lineage>
</organism>
<feature type="transmembrane region" description="Helical" evidence="5">
    <location>
        <begin position="31"/>
        <end position="56"/>
    </location>
</feature>
<gene>
    <name evidence="7" type="ORF">BDZ85DRAFT_254984</name>
</gene>
<evidence type="ECO:0000256" key="4">
    <source>
        <dbReference type="ARBA" id="ARBA00023136"/>
    </source>
</evidence>
<evidence type="ECO:0000313" key="8">
    <source>
        <dbReference type="Proteomes" id="UP000799538"/>
    </source>
</evidence>
<evidence type="ECO:0000313" key="7">
    <source>
        <dbReference type="EMBL" id="KAF2227849.1"/>
    </source>
</evidence>
<keyword evidence="2 5" id="KW-0812">Transmembrane</keyword>
<keyword evidence="4 5" id="KW-0472">Membrane</keyword>
<dbReference type="AlphaFoldDB" id="A0A6A6GQJ8"/>
<evidence type="ECO:0000259" key="6">
    <source>
        <dbReference type="Pfam" id="PF13813"/>
    </source>
</evidence>
<evidence type="ECO:0000256" key="1">
    <source>
        <dbReference type="ARBA" id="ARBA00004141"/>
    </source>
</evidence>
<keyword evidence="8" id="KW-1185">Reference proteome</keyword>
<dbReference type="EMBL" id="ML992501">
    <property type="protein sequence ID" value="KAF2227849.1"/>
    <property type="molecule type" value="Genomic_DNA"/>
</dbReference>
<dbReference type="InterPro" id="IPR032805">
    <property type="entry name" value="Wax_synthase_dom"/>
</dbReference>
<evidence type="ECO:0000256" key="2">
    <source>
        <dbReference type="ARBA" id="ARBA00022692"/>
    </source>
</evidence>
<feature type="transmembrane region" description="Helical" evidence="5">
    <location>
        <begin position="259"/>
        <end position="280"/>
    </location>
</feature>
<keyword evidence="3 5" id="KW-1133">Transmembrane helix</keyword>
<dbReference type="Pfam" id="PF13813">
    <property type="entry name" value="MBOAT_2"/>
    <property type="match status" value="1"/>
</dbReference>
<sequence length="381" mass="43287">MIDTIIPFYLANGLLAFGLAYTAPSSGLRMLITLLITCCCLLSVRSSVAGLIPFSVGRRYIIALLLHSNNFLIFNKIRPDPKLTVGEKNWWAIGQTVDPRWGTNHGLRFRPRDPNYVPTRFELFFSRLWDLAWCSAIAWALAKYKPRTPVRHFIYTPDDFINRIGDVSQYEMTIRTYTALSGILHEYVTIRACHSFGTCVAMVGGGDPRAWPPLFGSPLEAYTVRRYYTKFWHQLTRKALTAPAVALCRLIGLPRRSPITRFIISVLAFYVTCIMHILAMPRLERCCSYPQFRYYTAIIAAMILEDVVIKAYDIWKGHSQRVPQSATVVEKSAADAYPAGEKAEAQPSLPLRILGYTWVLCFNIWVCSITVYGIYGRCIRG</sequence>
<evidence type="ECO:0000256" key="5">
    <source>
        <dbReference type="SAM" id="Phobius"/>
    </source>
</evidence>
<feature type="transmembrane region" description="Helical" evidence="5">
    <location>
        <begin position="353"/>
        <end position="375"/>
    </location>
</feature>
<name>A0A6A6GQJ8_9PEZI</name>
<feature type="transmembrane region" description="Helical" evidence="5">
    <location>
        <begin position="292"/>
        <end position="312"/>
    </location>
</feature>
<evidence type="ECO:0000256" key="3">
    <source>
        <dbReference type="ARBA" id="ARBA00022989"/>
    </source>
</evidence>
<dbReference type="GO" id="GO:0016020">
    <property type="term" value="C:membrane"/>
    <property type="evidence" value="ECO:0007669"/>
    <property type="project" value="UniProtKB-SubCell"/>
</dbReference>
<feature type="transmembrane region" description="Helical" evidence="5">
    <location>
        <begin position="6"/>
        <end position="24"/>
    </location>
</feature>
<dbReference type="OrthoDB" id="1077582at2759"/>
<reference evidence="8" key="1">
    <citation type="journal article" date="2020" name="Stud. Mycol.">
        <title>101 Dothideomycetes genomes: A test case for predicting lifestyles and emergence of pathogens.</title>
        <authorList>
            <person name="Haridas S."/>
            <person name="Albert R."/>
            <person name="Binder M."/>
            <person name="Bloem J."/>
            <person name="LaButti K."/>
            <person name="Salamov A."/>
            <person name="Andreopoulos B."/>
            <person name="Baker S."/>
            <person name="Barry K."/>
            <person name="Bills G."/>
            <person name="Bluhm B."/>
            <person name="Cannon C."/>
            <person name="Castanera R."/>
            <person name="Culley D."/>
            <person name="Daum C."/>
            <person name="Ezra D."/>
            <person name="Gonzalez J."/>
            <person name="Henrissat B."/>
            <person name="Kuo A."/>
            <person name="Liang C."/>
            <person name="Lipzen A."/>
            <person name="Lutzoni F."/>
            <person name="Magnuson J."/>
            <person name="Mondo S."/>
            <person name="Nolan M."/>
            <person name="Ohm R."/>
            <person name="Pangilinan J."/>
            <person name="Park H.-J."/>
            <person name="Ramirez L."/>
            <person name="Alfaro M."/>
            <person name="Sun H."/>
            <person name="Tritt A."/>
            <person name="Yoshinaga Y."/>
            <person name="Zwiers L.-H."/>
            <person name="Turgeon B."/>
            <person name="Goodwin S."/>
            <person name="Spatafora J."/>
            <person name="Crous P."/>
            <person name="Grigoriev I."/>
        </authorList>
    </citation>
    <scope>NUCLEOTIDE SEQUENCE [LARGE SCALE GENOMIC DNA]</scope>
    <source>
        <strain evidence="8">CECT 20119</strain>
    </source>
</reference>